<organism evidence="4 5">
    <name type="scientific">Lachnospira hominis</name>
    <name type="common">ex Liu et al. 2021</name>
    <dbReference type="NCBI Taxonomy" id="2763051"/>
    <lineage>
        <taxon>Bacteria</taxon>
        <taxon>Bacillati</taxon>
        <taxon>Bacillota</taxon>
        <taxon>Clostridia</taxon>
        <taxon>Lachnospirales</taxon>
        <taxon>Lachnospiraceae</taxon>
        <taxon>Lachnospira</taxon>
    </lineage>
</organism>
<feature type="domain" description="Resolvase/invertase-type recombinase catalytic" evidence="2">
    <location>
        <begin position="7"/>
        <end position="160"/>
    </location>
</feature>
<dbReference type="InterPro" id="IPR036162">
    <property type="entry name" value="Resolvase-like_N_sf"/>
</dbReference>
<protein>
    <submittedName>
        <fullName evidence="4">Recombinase family protein</fullName>
    </submittedName>
</protein>
<dbReference type="Gene3D" id="3.40.50.1390">
    <property type="entry name" value="Resolvase, N-terminal catalytic domain"/>
    <property type="match status" value="1"/>
</dbReference>
<dbReference type="InterPro" id="IPR006119">
    <property type="entry name" value="Resolv_N"/>
</dbReference>
<feature type="domain" description="Recombinase" evidence="3">
    <location>
        <begin position="168"/>
        <end position="306"/>
    </location>
</feature>
<dbReference type="Pfam" id="PF07508">
    <property type="entry name" value="Recombinase"/>
    <property type="match status" value="1"/>
</dbReference>
<dbReference type="EMBL" id="JACOPD010000001">
    <property type="protein sequence ID" value="MBC5679507.1"/>
    <property type="molecule type" value="Genomic_DNA"/>
</dbReference>
<feature type="coiled-coil region" evidence="1">
    <location>
        <begin position="427"/>
        <end position="454"/>
    </location>
</feature>
<dbReference type="InterPro" id="IPR011109">
    <property type="entry name" value="DNA_bind_recombinase_dom"/>
</dbReference>
<dbReference type="Gene3D" id="3.90.1750.20">
    <property type="entry name" value="Putative Large Serine Recombinase, Chain B, Domain 2"/>
    <property type="match status" value="1"/>
</dbReference>
<dbReference type="RefSeq" id="WP_186835843.1">
    <property type="nucleotide sequence ID" value="NZ_JACOPD010000001.1"/>
</dbReference>
<dbReference type="PROSITE" id="PS51737">
    <property type="entry name" value="RECOMBINASE_DNA_BIND"/>
    <property type="match status" value="1"/>
</dbReference>
<comment type="caution">
    <text evidence="4">The sequence shown here is derived from an EMBL/GenBank/DDBJ whole genome shotgun (WGS) entry which is preliminary data.</text>
</comment>
<accession>A0ABR7FWD9</accession>
<evidence type="ECO:0000313" key="5">
    <source>
        <dbReference type="Proteomes" id="UP000628463"/>
    </source>
</evidence>
<evidence type="ECO:0000259" key="2">
    <source>
        <dbReference type="PROSITE" id="PS51736"/>
    </source>
</evidence>
<dbReference type="PANTHER" id="PTHR30461">
    <property type="entry name" value="DNA-INVERTASE FROM LAMBDOID PROPHAGE"/>
    <property type="match status" value="1"/>
</dbReference>
<dbReference type="InterPro" id="IPR050639">
    <property type="entry name" value="SSR_resolvase"/>
</dbReference>
<dbReference type="SUPFAM" id="SSF53041">
    <property type="entry name" value="Resolvase-like"/>
    <property type="match status" value="1"/>
</dbReference>
<reference evidence="4 5" key="1">
    <citation type="submission" date="2020-08" db="EMBL/GenBank/DDBJ databases">
        <title>Genome public.</title>
        <authorList>
            <person name="Liu C."/>
            <person name="Sun Q."/>
        </authorList>
    </citation>
    <scope>NUCLEOTIDE SEQUENCE [LARGE SCALE GENOMIC DNA]</scope>
    <source>
        <strain evidence="4 5">NSJ-43</strain>
    </source>
</reference>
<name>A0ABR7FWD9_9FIRM</name>
<evidence type="ECO:0000259" key="3">
    <source>
        <dbReference type="PROSITE" id="PS51737"/>
    </source>
</evidence>
<sequence>MEINEKNVIMYLRKSRADDSAQQVCEVLAKHELQLQDYAVREFGKKISEEHICREVVSGETIDDRPVMKKVLHMLESQIYAGVLVIEPQRLSRGDLLDCGRVINTFRYTNTAVITPTKIYNLCDEYDRRFFEMELMRGNDYLEYSKRIMNRGRMASVKQGNYIASVRPFGYNKIIAGSGKDKFHTLEIKQEEADVVKMIFDLYVNKGYGFAKIAKILDSGSVKPLKSDNWSPYSINSILSNPVYIGKIRWNIRKTVKIWKDEKILKTRPFNHNNDEIIMADGKHEAIIDEKIFYEAQKKRGSISREKKDVTLKNPFAGIMVCGRCGAAMIMKKYTDKRNKNNKDATYILCSRQSVCHTKSVKYSKISEIIKDSLLCILPEFEIDMSVCRQKENCIDVAIDSILNNIHLMKKKDERQKDAYENGIYSKEEYKLRNEELQSQIKKAEEMVENERERQKELLLYKEKKLYFNDCIKLIDNQNIDAAKMNHFLKSFISKIEYYDNSFNDMNKYNLKIYLKI</sequence>
<keyword evidence="5" id="KW-1185">Reference proteome</keyword>
<dbReference type="PANTHER" id="PTHR30461:SF23">
    <property type="entry name" value="DNA RECOMBINASE-RELATED"/>
    <property type="match status" value="1"/>
</dbReference>
<dbReference type="InterPro" id="IPR038109">
    <property type="entry name" value="DNA_bind_recomb_sf"/>
</dbReference>
<dbReference type="PROSITE" id="PS51736">
    <property type="entry name" value="RECOMBINASES_3"/>
    <property type="match status" value="1"/>
</dbReference>
<dbReference type="InterPro" id="IPR025827">
    <property type="entry name" value="Zn_ribbon_recom_dom"/>
</dbReference>
<evidence type="ECO:0000313" key="4">
    <source>
        <dbReference type="EMBL" id="MBC5679507.1"/>
    </source>
</evidence>
<gene>
    <name evidence="4" type="ORF">H8S01_00815</name>
</gene>
<dbReference type="SMART" id="SM00857">
    <property type="entry name" value="Resolvase"/>
    <property type="match status" value="1"/>
</dbReference>
<dbReference type="Pfam" id="PF13408">
    <property type="entry name" value="Zn_ribbon_recom"/>
    <property type="match status" value="1"/>
</dbReference>
<dbReference type="Pfam" id="PF00239">
    <property type="entry name" value="Resolvase"/>
    <property type="match status" value="1"/>
</dbReference>
<evidence type="ECO:0000256" key="1">
    <source>
        <dbReference type="SAM" id="Coils"/>
    </source>
</evidence>
<keyword evidence="1" id="KW-0175">Coiled coil</keyword>
<dbReference type="Proteomes" id="UP000628463">
    <property type="component" value="Unassembled WGS sequence"/>
</dbReference>
<proteinExistence type="predicted"/>